<name>A0A1D6PDJ7_MAIZE</name>
<protein>
    <submittedName>
        <fullName evidence="6">BGGP Beta-1-3-galactosyl-O-glycosyl-glycoprotein isoform 1</fullName>
    </submittedName>
</protein>
<proteinExistence type="predicted"/>
<dbReference type="PANTHER" id="PTHR45719">
    <property type="entry name" value="GLYCOSYLTRANSFERASE"/>
    <property type="match status" value="1"/>
</dbReference>
<evidence type="ECO:0000256" key="2">
    <source>
        <dbReference type="ARBA" id="ARBA00022676"/>
    </source>
</evidence>
<organism evidence="6">
    <name type="scientific">Zea mays</name>
    <name type="common">Maize</name>
    <dbReference type="NCBI Taxonomy" id="4577"/>
    <lineage>
        <taxon>Eukaryota</taxon>
        <taxon>Viridiplantae</taxon>
        <taxon>Streptophyta</taxon>
        <taxon>Embryophyta</taxon>
        <taxon>Tracheophyta</taxon>
        <taxon>Spermatophyta</taxon>
        <taxon>Magnoliopsida</taxon>
        <taxon>Liliopsida</taxon>
        <taxon>Poales</taxon>
        <taxon>Poaceae</taxon>
        <taxon>PACMAD clade</taxon>
        <taxon>Panicoideae</taxon>
        <taxon>Andropogonodae</taxon>
        <taxon>Andropogoneae</taxon>
        <taxon>Tripsacinae</taxon>
        <taxon>Zea</taxon>
    </lineage>
</organism>
<evidence type="ECO:0000256" key="1">
    <source>
        <dbReference type="ARBA" id="ARBA00004606"/>
    </source>
</evidence>
<evidence type="ECO:0000256" key="4">
    <source>
        <dbReference type="ARBA" id="ARBA00023136"/>
    </source>
</evidence>
<dbReference type="GO" id="GO:0015020">
    <property type="term" value="F:glucuronosyltransferase activity"/>
    <property type="evidence" value="ECO:0007669"/>
    <property type="project" value="InterPro"/>
</dbReference>
<keyword evidence="3" id="KW-0808">Transferase</keyword>
<dbReference type="InterPro" id="IPR044610">
    <property type="entry name" value="GLCAT14A/B/C"/>
</dbReference>
<sequence>MLSRSFLEFCLLGWDNLPRTLLMYFTNFLSSSEGYFHTVICNSEYYQNTTVNSDLRFMAWDNPPRTHPANLTTEHFDAMADSGAPFAHSFANDNSVLDMIDAKLLGRAPDRFTPGGWCLGSSVGGKDPCTFLGRSFILRPTKGSAKLEKLLLKLLEPDNFRPKQCK</sequence>
<keyword evidence="2" id="KW-0328">Glycosyltransferase</keyword>
<reference evidence="6" key="1">
    <citation type="submission" date="2015-12" db="EMBL/GenBank/DDBJ databases">
        <title>Update maize B73 reference genome by single molecule sequencing technologies.</title>
        <authorList>
            <consortium name="Maize Genome Sequencing Project"/>
            <person name="Ware D."/>
        </authorList>
    </citation>
    <scope>NUCLEOTIDE SEQUENCE</scope>
    <source>
        <tissue evidence="6">Seedling</tissue>
    </source>
</reference>
<evidence type="ECO:0000313" key="6">
    <source>
        <dbReference type="EMBL" id="AQL07644.1"/>
    </source>
</evidence>
<dbReference type="GO" id="GO:0016020">
    <property type="term" value="C:membrane"/>
    <property type="evidence" value="ECO:0007669"/>
    <property type="project" value="UniProtKB-SubCell"/>
</dbReference>
<accession>A0A1D6PDJ7</accession>
<comment type="subcellular location">
    <subcellularLocation>
        <location evidence="1">Membrane</location>
        <topology evidence="1">Single-pass type II membrane protein</topology>
    </subcellularLocation>
</comment>
<evidence type="ECO:0000256" key="5">
    <source>
        <dbReference type="ARBA" id="ARBA00023180"/>
    </source>
</evidence>
<dbReference type="Pfam" id="PF02485">
    <property type="entry name" value="Branch"/>
    <property type="match status" value="1"/>
</dbReference>
<gene>
    <name evidence="6" type="ORF">ZEAMMB73_Zm00001d047801</name>
</gene>
<dbReference type="PANTHER" id="PTHR45719:SF8">
    <property type="entry name" value="BETA-GLUCURONOSYLTRANSFERASE GLCAT14C"/>
    <property type="match status" value="1"/>
</dbReference>
<dbReference type="EMBL" id="CM000785">
    <property type="protein sequence ID" value="AQL07644.1"/>
    <property type="molecule type" value="Genomic_DNA"/>
</dbReference>
<keyword evidence="4" id="KW-0472">Membrane</keyword>
<dbReference type="InterPro" id="IPR003406">
    <property type="entry name" value="Glyco_trans_14"/>
</dbReference>
<keyword evidence="5" id="KW-0325">Glycoprotein</keyword>
<dbReference type="ExpressionAtlas" id="A0A1D6PDJ7">
    <property type="expression patterns" value="baseline and differential"/>
</dbReference>
<evidence type="ECO:0000256" key="3">
    <source>
        <dbReference type="ARBA" id="ARBA00022679"/>
    </source>
</evidence>
<dbReference type="AlphaFoldDB" id="A0A1D6PDJ7"/>